<accession>A0A4Q9DGM0</accession>
<proteinExistence type="inferred from homology"/>
<evidence type="ECO:0000259" key="5">
    <source>
        <dbReference type="PROSITE" id="PS50931"/>
    </source>
</evidence>
<keyword evidence="7" id="KW-1185">Reference proteome</keyword>
<dbReference type="Proteomes" id="UP000293142">
    <property type="component" value="Unassembled WGS sequence"/>
</dbReference>
<feature type="domain" description="HTH lysR-type" evidence="5">
    <location>
        <begin position="1"/>
        <end position="60"/>
    </location>
</feature>
<dbReference type="InterPro" id="IPR036390">
    <property type="entry name" value="WH_DNA-bd_sf"/>
</dbReference>
<gene>
    <name evidence="6" type="ORF">EYB31_35440</name>
</gene>
<sequence>MNFHLLKLKIVELLERHKKITSVADALDLRQPTVSFHMKSLEQELGVQLFESRGGKTFLTEAGLALHHYAVKINALAYEAERVVKEFQVPGRGSLKLGASYVPGTYLLPGLLCSFAKLYPHITVSLTVKTAPVIKEMLVNHEIDLAVFSAEPFQLAPLAADTLCEDEMVVVFAAGHKLGQEDKLTPEMLAKLPFVMHSPDSSTGELTAKWMHANQVSLQAAMQLDSLETIKQMVIQSDAVSFLSKLAVHRELERGELICRPIPESDFKRYILYAINENRLPSVLLDAFLRHLLEGRKEG</sequence>
<evidence type="ECO:0000256" key="3">
    <source>
        <dbReference type="ARBA" id="ARBA00023125"/>
    </source>
</evidence>
<dbReference type="InterPro" id="IPR005119">
    <property type="entry name" value="LysR_subst-bd"/>
</dbReference>
<dbReference type="Gene3D" id="3.40.190.290">
    <property type="match status" value="1"/>
</dbReference>
<evidence type="ECO:0000256" key="2">
    <source>
        <dbReference type="ARBA" id="ARBA00023015"/>
    </source>
</evidence>
<keyword evidence="2" id="KW-0805">Transcription regulation</keyword>
<dbReference type="Pfam" id="PF00126">
    <property type="entry name" value="HTH_1"/>
    <property type="match status" value="1"/>
</dbReference>
<dbReference type="PANTHER" id="PTHR30126">
    <property type="entry name" value="HTH-TYPE TRANSCRIPTIONAL REGULATOR"/>
    <property type="match status" value="1"/>
</dbReference>
<evidence type="ECO:0000256" key="4">
    <source>
        <dbReference type="ARBA" id="ARBA00023163"/>
    </source>
</evidence>
<keyword evidence="3" id="KW-0238">DNA-binding</keyword>
<dbReference type="PANTHER" id="PTHR30126:SF39">
    <property type="entry name" value="HTH-TYPE TRANSCRIPTIONAL REGULATOR CYSL"/>
    <property type="match status" value="1"/>
</dbReference>
<dbReference type="EMBL" id="SIRE01000037">
    <property type="protein sequence ID" value="TBL69677.1"/>
    <property type="molecule type" value="Genomic_DNA"/>
</dbReference>
<dbReference type="SUPFAM" id="SSF46785">
    <property type="entry name" value="Winged helix' DNA-binding domain"/>
    <property type="match status" value="1"/>
</dbReference>
<dbReference type="InterPro" id="IPR000847">
    <property type="entry name" value="LysR_HTH_N"/>
</dbReference>
<reference evidence="6 7" key="1">
    <citation type="submission" date="2019-02" db="EMBL/GenBank/DDBJ databases">
        <title>Paenibacillus sp. nov., isolated from surface-sterilized tissue of Thalictrum simplex L.</title>
        <authorList>
            <person name="Tuo L."/>
        </authorList>
    </citation>
    <scope>NUCLEOTIDE SEQUENCE [LARGE SCALE GENOMIC DNA]</scope>
    <source>
        <strain evidence="6 7">N2SHLJ1</strain>
    </source>
</reference>
<protein>
    <submittedName>
        <fullName evidence="6">LysR family transcriptional regulator</fullName>
    </submittedName>
</protein>
<dbReference type="InterPro" id="IPR036388">
    <property type="entry name" value="WH-like_DNA-bd_sf"/>
</dbReference>
<dbReference type="AlphaFoldDB" id="A0A4Q9DGM0"/>
<evidence type="ECO:0000256" key="1">
    <source>
        <dbReference type="ARBA" id="ARBA00009437"/>
    </source>
</evidence>
<dbReference type="GO" id="GO:0003700">
    <property type="term" value="F:DNA-binding transcription factor activity"/>
    <property type="evidence" value="ECO:0007669"/>
    <property type="project" value="InterPro"/>
</dbReference>
<evidence type="ECO:0000313" key="7">
    <source>
        <dbReference type="Proteomes" id="UP000293142"/>
    </source>
</evidence>
<keyword evidence="4" id="KW-0804">Transcription</keyword>
<organism evidence="6 7">
    <name type="scientific">Paenibacillus thalictri</name>
    <dbReference type="NCBI Taxonomy" id="2527873"/>
    <lineage>
        <taxon>Bacteria</taxon>
        <taxon>Bacillati</taxon>
        <taxon>Bacillota</taxon>
        <taxon>Bacilli</taxon>
        <taxon>Bacillales</taxon>
        <taxon>Paenibacillaceae</taxon>
        <taxon>Paenibacillus</taxon>
    </lineage>
</organism>
<dbReference type="Pfam" id="PF03466">
    <property type="entry name" value="LysR_substrate"/>
    <property type="match status" value="1"/>
</dbReference>
<comment type="caution">
    <text evidence="6">The sequence shown here is derived from an EMBL/GenBank/DDBJ whole genome shotgun (WGS) entry which is preliminary data.</text>
</comment>
<dbReference type="RefSeq" id="WP_131018323.1">
    <property type="nucleotide sequence ID" value="NZ_SIRE01000037.1"/>
</dbReference>
<dbReference type="PRINTS" id="PR00039">
    <property type="entry name" value="HTHLYSR"/>
</dbReference>
<dbReference type="PROSITE" id="PS50931">
    <property type="entry name" value="HTH_LYSR"/>
    <property type="match status" value="1"/>
</dbReference>
<dbReference type="Gene3D" id="1.10.10.10">
    <property type="entry name" value="Winged helix-like DNA-binding domain superfamily/Winged helix DNA-binding domain"/>
    <property type="match status" value="1"/>
</dbReference>
<dbReference type="SUPFAM" id="SSF53850">
    <property type="entry name" value="Periplasmic binding protein-like II"/>
    <property type="match status" value="1"/>
</dbReference>
<evidence type="ECO:0000313" key="6">
    <source>
        <dbReference type="EMBL" id="TBL69677.1"/>
    </source>
</evidence>
<comment type="similarity">
    <text evidence="1">Belongs to the LysR transcriptional regulatory family.</text>
</comment>
<dbReference type="GO" id="GO:0000976">
    <property type="term" value="F:transcription cis-regulatory region binding"/>
    <property type="evidence" value="ECO:0007669"/>
    <property type="project" value="TreeGrafter"/>
</dbReference>
<dbReference type="OrthoDB" id="9785745at2"/>
<name>A0A4Q9DGM0_9BACL</name>